<keyword evidence="2" id="KW-1185">Reference proteome</keyword>
<dbReference type="EMBL" id="BAABCN010000002">
    <property type="protein sequence ID" value="GAA3860407.1"/>
    <property type="molecule type" value="Genomic_DNA"/>
</dbReference>
<evidence type="ECO:0000313" key="2">
    <source>
        <dbReference type="Proteomes" id="UP001501803"/>
    </source>
</evidence>
<dbReference type="Pfam" id="PF10009">
    <property type="entry name" value="DUF2252"/>
    <property type="match status" value="1"/>
</dbReference>
<sequence length="488" mass="53216">MENTSARHRFEHPPITTTADHLKAGRQARKALPRSAHAAYSPDAARDPLGILHEQNEGRLPWLVPLRLERMLQNPFAFYRGTAALQAADLAGAPTTGAGVVLCGDAHISNFGLFASPQRTMVFDLNDFDEAAFGPWEWDLKRFVTSVVIAGRHKGYSPRDVREAAQAAAASYRLGLNEMLELDTLERYYRRAEVNLGSSRYGKATQLVIDRALNASARRTSARELNKITEVSEDGTISIIERPPTLTHVPPENEAQIKEMIETYRHTVSPDIAFLLSQYTVTDIVRRVVGVGSVGTRCFIVVLTGPSGEGLILQVKEAGRSVLNEFGGIEAIVSHLNEPEALTGDHGLRVVANQRILQAVSDPFLGYFTGIGLGFYVRQFRDRNISIDIDSLKLSSFLDYADACGRLLARAHSQSPNAAFAAGYIGSSDVFTAAIADWAHAYADQSYADFVQLGEAVGSGAFTLPDPSGNVALARAQEKAQQVPHTTR</sequence>
<proteinExistence type="predicted"/>
<comment type="caution">
    <text evidence="1">The sequence shown here is derived from an EMBL/GenBank/DDBJ whole genome shotgun (WGS) entry which is preliminary data.</text>
</comment>
<dbReference type="RefSeq" id="WP_345061245.1">
    <property type="nucleotide sequence ID" value="NZ_BAABCN010000002.1"/>
</dbReference>
<dbReference type="Proteomes" id="UP001501803">
    <property type="component" value="Unassembled WGS sequence"/>
</dbReference>
<gene>
    <name evidence="1" type="ORF">GCM10022381_01100</name>
</gene>
<dbReference type="PANTHER" id="PTHR39441:SF1">
    <property type="entry name" value="DUF2252 DOMAIN-CONTAINING PROTEIN"/>
    <property type="match status" value="1"/>
</dbReference>
<dbReference type="PANTHER" id="PTHR39441">
    <property type="entry name" value="DUF2252 DOMAIN-CONTAINING PROTEIN"/>
    <property type="match status" value="1"/>
</dbReference>
<accession>A0ABP7JZ88</accession>
<organism evidence="1 2">
    <name type="scientific">Leifsonia kafniensis</name>
    <dbReference type="NCBI Taxonomy" id="475957"/>
    <lineage>
        <taxon>Bacteria</taxon>
        <taxon>Bacillati</taxon>
        <taxon>Actinomycetota</taxon>
        <taxon>Actinomycetes</taxon>
        <taxon>Micrococcales</taxon>
        <taxon>Microbacteriaceae</taxon>
        <taxon>Leifsonia</taxon>
    </lineage>
</organism>
<dbReference type="InterPro" id="IPR018721">
    <property type="entry name" value="DUF2252"/>
</dbReference>
<reference evidence="2" key="1">
    <citation type="journal article" date="2019" name="Int. J. Syst. Evol. Microbiol.">
        <title>The Global Catalogue of Microorganisms (GCM) 10K type strain sequencing project: providing services to taxonomists for standard genome sequencing and annotation.</title>
        <authorList>
            <consortium name="The Broad Institute Genomics Platform"/>
            <consortium name="The Broad Institute Genome Sequencing Center for Infectious Disease"/>
            <person name="Wu L."/>
            <person name="Ma J."/>
        </authorList>
    </citation>
    <scope>NUCLEOTIDE SEQUENCE [LARGE SCALE GENOMIC DNA]</scope>
    <source>
        <strain evidence="2">JCM 17021</strain>
    </source>
</reference>
<protein>
    <submittedName>
        <fullName evidence="1">DUF2252 domain-containing protein</fullName>
    </submittedName>
</protein>
<name>A0ABP7JZ88_9MICO</name>
<evidence type="ECO:0000313" key="1">
    <source>
        <dbReference type="EMBL" id="GAA3860407.1"/>
    </source>
</evidence>